<feature type="region of interest" description="Disordered" evidence="1">
    <location>
        <begin position="143"/>
        <end position="230"/>
    </location>
</feature>
<dbReference type="AlphaFoldDB" id="A0A7W4UQV1"/>
<keyword evidence="2" id="KW-1133">Transmembrane helix</keyword>
<organism evidence="3 4">
    <name type="scientific">Pseudoclavibacter helvolus</name>
    <dbReference type="NCBI Taxonomy" id="255205"/>
    <lineage>
        <taxon>Bacteria</taxon>
        <taxon>Bacillati</taxon>
        <taxon>Actinomycetota</taxon>
        <taxon>Actinomycetes</taxon>
        <taxon>Micrococcales</taxon>
        <taxon>Microbacteriaceae</taxon>
        <taxon>Pseudoclavibacter</taxon>
    </lineage>
</organism>
<comment type="caution">
    <text evidence="3">The sequence shown here is derived from an EMBL/GenBank/DDBJ whole genome shotgun (WGS) entry which is preliminary data.</text>
</comment>
<keyword evidence="2" id="KW-0812">Transmembrane</keyword>
<gene>
    <name evidence="3" type="ORF">FHX72_003081</name>
</gene>
<dbReference type="EMBL" id="JACHWJ010000005">
    <property type="protein sequence ID" value="MBB2958929.1"/>
    <property type="molecule type" value="Genomic_DNA"/>
</dbReference>
<proteinExistence type="predicted"/>
<evidence type="ECO:0000313" key="4">
    <source>
        <dbReference type="Proteomes" id="UP000545286"/>
    </source>
</evidence>
<evidence type="ECO:0000256" key="1">
    <source>
        <dbReference type="SAM" id="MobiDB-lite"/>
    </source>
</evidence>
<accession>A0A7W4UQV1</accession>
<feature type="region of interest" description="Disordered" evidence="1">
    <location>
        <begin position="357"/>
        <end position="406"/>
    </location>
</feature>
<evidence type="ECO:0008006" key="5">
    <source>
        <dbReference type="Google" id="ProtNLM"/>
    </source>
</evidence>
<protein>
    <recommendedName>
        <fullName evidence="5">Gram-positive cocci surface proteins LPxTG domain-containing protein</fullName>
    </recommendedName>
</protein>
<keyword evidence="4" id="KW-1185">Reference proteome</keyword>
<dbReference type="RefSeq" id="WP_183626125.1">
    <property type="nucleotide sequence ID" value="NZ_JACHWJ010000005.1"/>
</dbReference>
<keyword evidence="2" id="KW-0472">Membrane</keyword>
<dbReference type="Gene3D" id="2.60.40.230">
    <property type="entry name" value="Neocarzinostatin-like"/>
    <property type="match status" value="1"/>
</dbReference>
<evidence type="ECO:0000313" key="3">
    <source>
        <dbReference type="EMBL" id="MBB2958929.1"/>
    </source>
</evidence>
<evidence type="ECO:0000256" key="2">
    <source>
        <dbReference type="SAM" id="Phobius"/>
    </source>
</evidence>
<name>A0A7W4UQV1_9MICO</name>
<dbReference type="Proteomes" id="UP000545286">
    <property type="component" value="Unassembled WGS sequence"/>
</dbReference>
<reference evidence="3 4" key="1">
    <citation type="submission" date="2020-08" db="EMBL/GenBank/DDBJ databases">
        <title>Sequencing the genomes of 1000 actinobacteria strains.</title>
        <authorList>
            <person name="Klenk H.-P."/>
        </authorList>
    </citation>
    <scope>NUCLEOTIDE SEQUENCE [LARGE SCALE GENOMIC DNA]</scope>
    <source>
        <strain evidence="3 4">DSM 20419</strain>
    </source>
</reference>
<sequence length="445" mass="44676">MLSDTFKSARARTTALVIAFGVVAGGVAVTAAPSFAANGDQVDASVDGDTSAASASVSEDTIAADAPGVTVTGSGFTPGNLVYVKVVGPEGQTNWSWGTESHKVDESGVVSAELTSDEAWSEGDYSVVLFESDDVQASTAFAAAAPAGTETPAPTETTTPEPTETSTETATPEPTETETATAEPTETATETPEPTLTEEPTLEPTETASVTPTATETATPEPTETEAPVAAPAVATEQVSYTQEEAAEGITYVATGFTPGVELGLTLRLPDGTSAEFESAEPITPDADGNYAGIITYDAAWAVGDYGITLTTISPEAGEETDAPAADSARAVPLIVQEESELTATTESPAAVELEADAPAEEQTATTSFAVTGETPATVDASPSTTSAPAGNGGGSDTKGKAQSKSLATTGAEDAFGAAGIGLLVLGLGAAVVTGARFLSRRRES</sequence>
<feature type="transmembrane region" description="Helical" evidence="2">
    <location>
        <begin position="415"/>
        <end position="439"/>
    </location>
</feature>